<evidence type="ECO:0000256" key="9">
    <source>
        <dbReference type="SAM" id="Phobius"/>
    </source>
</evidence>
<evidence type="ECO:0000256" key="5">
    <source>
        <dbReference type="ARBA" id="ARBA00022692"/>
    </source>
</evidence>
<name>A0A9X3M8Z8_9CORY</name>
<keyword evidence="7 9" id="KW-0472">Membrane</keyword>
<dbReference type="Gene3D" id="2.30.30.60">
    <property type="match status" value="1"/>
</dbReference>
<dbReference type="AlphaFoldDB" id="A0A9X3M8Z8"/>
<dbReference type="InterPro" id="IPR023408">
    <property type="entry name" value="MscS_beta-dom_sf"/>
</dbReference>
<evidence type="ECO:0000256" key="3">
    <source>
        <dbReference type="ARBA" id="ARBA00008017"/>
    </source>
</evidence>
<feature type="compositionally biased region" description="Low complexity" evidence="8">
    <location>
        <begin position="415"/>
        <end position="442"/>
    </location>
</feature>
<gene>
    <name evidence="11" type="ORF">L8V01_02665</name>
    <name evidence="12" type="ORF">RAE13_01820</name>
</gene>
<evidence type="ECO:0000256" key="4">
    <source>
        <dbReference type="ARBA" id="ARBA00022475"/>
    </source>
</evidence>
<dbReference type="InterPro" id="IPR010920">
    <property type="entry name" value="LSM_dom_sf"/>
</dbReference>
<comment type="caution">
    <text evidence="11">The sequence shown here is derived from an EMBL/GenBank/DDBJ whole genome shotgun (WGS) entry which is preliminary data.</text>
</comment>
<evidence type="ECO:0000313" key="13">
    <source>
        <dbReference type="Proteomes" id="UP001146430"/>
    </source>
</evidence>
<dbReference type="InterPro" id="IPR011014">
    <property type="entry name" value="MscS_channel_TM-2"/>
</dbReference>
<dbReference type="GO" id="GO:0005886">
    <property type="term" value="C:plasma membrane"/>
    <property type="evidence" value="ECO:0007669"/>
    <property type="project" value="UniProtKB-SubCell"/>
</dbReference>
<reference evidence="12 14" key="2">
    <citation type="submission" date="2023-08" db="EMBL/GenBank/DDBJ databases">
        <title>Genomic characterization of the C. tuberculostearicum species complex, a ubiquitous member of the human skin microbiome.</title>
        <authorList>
            <person name="Ahmed N."/>
            <person name="Deming C."/>
            <person name="Conlan S."/>
            <person name="Segre J."/>
        </authorList>
    </citation>
    <scope>NUCLEOTIDE SEQUENCE [LARGE SCALE GENOMIC DNA]</scope>
    <source>
        <strain evidence="12 14">CTNIH19</strain>
    </source>
</reference>
<dbReference type="InterPro" id="IPR045276">
    <property type="entry name" value="YbiO_bact"/>
</dbReference>
<keyword evidence="5 9" id="KW-0812">Transmembrane</keyword>
<feature type="compositionally biased region" description="Basic and acidic residues" evidence="8">
    <location>
        <begin position="307"/>
        <end position="325"/>
    </location>
</feature>
<comment type="subcellular location">
    <subcellularLocation>
        <location evidence="2">Cell membrane</location>
    </subcellularLocation>
    <subcellularLocation>
        <location evidence="1">Membrane</location>
        <topology evidence="1">Multi-pass membrane protein</topology>
    </subcellularLocation>
</comment>
<dbReference type="Proteomes" id="UP001185631">
    <property type="component" value="Unassembled WGS sequence"/>
</dbReference>
<feature type="domain" description="Mechanosensitive ion channel MscS" evidence="10">
    <location>
        <begin position="108"/>
        <end position="174"/>
    </location>
</feature>
<evidence type="ECO:0000313" key="11">
    <source>
        <dbReference type="EMBL" id="MCZ9306389.1"/>
    </source>
</evidence>
<dbReference type="RefSeq" id="WP_269945600.1">
    <property type="nucleotide sequence ID" value="NZ_JAKMUU010000001.1"/>
</dbReference>
<keyword evidence="6 9" id="KW-1133">Transmembrane helix</keyword>
<feature type="compositionally biased region" description="Low complexity" evidence="8">
    <location>
        <begin position="484"/>
        <end position="501"/>
    </location>
</feature>
<evidence type="ECO:0000256" key="8">
    <source>
        <dbReference type="SAM" id="MobiDB-lite"/>
    </source>
</evidence>
<evidence type="ECO:0000256" key="7">
    <source>
        <dbReference type="ARBA" id="ARBA00023136"/>
    </source>
</evidence>
<dbReference type="GO" id="GO:0008381">
    <property type="term" value="F:mechanosensitive monoatomic ion channel activity"/>
    <property type="evidence" value="ECO:0007669"/>
    <property type="project" value="InterPro"/>
</dbReference>
<keyword evidence="4" id="KW-1003">Cell membrane</keyword>
<evidence type="ECO:0000256" key="6">
    <source>
        <dbReference type="ARBA" id="ARBA00022989"/>
    </source>
</evidence>
<sequence>MNLKYYFYELWSLFVDHGLPLIALLLIGILIPRVGRLAIRIIERRLDDNEESTKARLALTGALVYIVQAIAYFLIIWAALTNIGVPAVGAAVPATIVSAAVGFGAQSIIADFLSGFFILSEKQFGVGDYVSFDGVTDVEGTVVMLTLRTTKVRTPTGELVTVPNSSAGAVTNYSQEWSRAVVNFDVPVQEGETLPEITRRVRTISEQAIREPSIAVDVNGELEVLPATQLVAPQAAGQSWHVTYRVLVTVNPARQWAVERAIRSALLSEFWDHYNVADLDELQRPLTAPEGNVAAQESVKDASTAGKESHPETKVEARPAAKPEEEAGPDSDGPGRPALPDDDQEPEPTQGIWRSLETNTKFQKIATFGGRVRGSTTGLILALLVVGALTLASSNPDEADAGWLSPEHWRNSGKETSSSQPAEAPSSTAPTEETTETGTQSEPSEEDAAPSEATNPQGTEGAGVTDAPSDSANSGATEGGSGNTGTNTGSGDEQGGPSNSNGSGGTTGGVVTDGAGVQASGTAGSREASIPAEPTN</sequence>
<feature type="transmembrane region" description="Helical" evidence="9">
    <location>
        <begin position="92"/>
        <end position="119"/>
    </location>
</feature>
<dbReference type="Proteomes" id="UP001146430">
    <property type="component" value="Unassembled WGS sequence"/>
</dbReference>
<accession>A0A9X3M8Z8</accession>
<protein>
    <submittedName>
        <fullName evidence="11">Mechanosensitive ion channel family protein</fullName>
    </submittedName>
</protein>
<dbReference type="SUPFAM" id="SSF82861">
    <property type="entry name" value="Mechanosensitive channel protein MscS (YggB), transmembrane region"/>
    <property type="match status" value="1"/>
</dbReference>
<evidence type="ECO:0000256" key="1">
    <source>
        <dbReference type="ARBA" id="ARBA00004141"/>
    </source>
</evidence>
<dbReference type="SUPFAM" id="SSF50182">
    <property type="entry name" value="Sm-like ribonucleoproteins"/>
    <property type="match status" value="1"/>
</dbReference>
<reference evidence="11" key="1">
    <citation type="submission" date="2022-02" db="EMBL/GenBank/DDBJ databases">
        <title>Corynebacterium sp. from urogenital microbiome.</title>
        <authorList>
            <person name="Cappelli E.A."/>
            <person name="Ribeiro T.G."/>
            <person name="Peixe L."/>
        </authorList>
    </citation>
    <scope>NUCLEOTIDE SEQUENCE</scope>
    <source>
        <strain evidence="11">C8Ua_181</strain>
    </source>
</reference>
<evidence type="ECO:0000259" key="10">
    <source>
        <dbReference type="Pfam" id="PF00924"/>
    </source>
</evidence>
<feature type="region of interest" description="Disordered" evidence="8">
    <location>
        <begin position="394"/>
        <end position="536"/>
    </location>
</feature>
<dbReference type="PANTHER" id="PTHR30460">
    <property type="entry name" value="MODERATE CONDUCTANCE MECHANOSENSITIVE CHANNEL YBIO"/>
    <property type="match status" value="1"/>
</dbReference>
<dbReference type="EMBL" id="JAVBID010000001">
    <property type="protein sequence ID" value="MDV2423154.1"/>
    <property type="molecule type" value="Genomic_DNA"/>
</dbReference>
<feature type="transmembrane region" description="Helical" evidence="9">
    <location>
        <begin position="59"/>
        <end position="80"/>
    </location>
</feature>
<dbReference type="EMBL" id="JAKMUU010000001">
    <property type="protein sequence ID" value="MCZ9306389.1"/>
    <property type="molecule type" value="Genomic_DNA"/>
</dbReference>
<dbReference type="PANTHER" id="PTHR30460:SF0">
    <property type="entry name" value="MODERATE CONDUCTANCE MECHANOSENSITIVE CHANNEL YBIO"/>
    <property type="match status" value="1"/>
</dbReference>
<comment type="similarity">
    <text evidence="3">Belongs to the MscS (TC 1.A.23) family.</text>
</comment>
<evidence type="ECO:0000313" key="12">
    <source>
        <dbReference type="EMBL" id="MDV2423154.1"/>
    </source>
</evidence>
<evidence type="ECO:0000256" key="2">
    <source>
        <dbReference type="ARBA" id="ARBA00004236"/>
    </source>
</evidence>
<dbReference type="Pfam" id="PF00924">
    <property type="entry name" value="MS_channel_2nd"/>
    <property type="match status" value="1"/>
</dbReference>
<proteinExistence type="inferred from homology"/>
<keyword evidence="14" id="KW-1185">Reference proteome</keyword>
<organism evidence="11 13">
    <name type="scientific">Corynebacterium curieae</name>
    <dbReference type="NCBI Taxonomy" id="2913500"/>
    <lineage>
        <taxon>Bacteria</taxon>
        <taxon>Bacillati</taxon>
        <taxon>Actinomycetota</taxon>
        <taxon>Actinomycetes</taxon>
        <taxon>Mycobacteriales</taxon>
        <taxon>Corynebacteriaceae</taxon>
        <taxon>Corynebacterium</taxon>
    </lineage>
</organism>
<dbReference type="Gene3D" id="1.10.287.1260">
    <property type="match status" value="1"/>
</dbReference>
<feature type="region of interest" description="Disordered" evidence="8">
    <location>
        <begin position="292"/>
        <end position="356"/>
    </location>
</feature>
<dbReference type="InterPro" id="IPR006685">
    <property type="entry name" value="MscS_channel_2nd"/>
</dbReference>
<evidence type="ECO:0000313" key="14">
    <source>
        <dbReference type="Proteomes" id="UP001185631"/>
    </source>
</evidence>